<name>A0A4D5RV76_IXOSC</name>
<dbReference type="EMBL" id="GHJT01007259">
    <property type="protein sequence ID" value="MOY41230.1"/>
    <property type="molecule type" value="Transcribed_RNA"/>
</dbReference>
<sequence>MSCGEFGLLATSFSALHQGWCVLQEPDLSSRLGCLYSCERLVFNREAVEIIFKVYFWIPPAYIGREFV</sequence>
<organism evidence="1">
    <name type="scientific">Ixodes scapularis</name>
    <name type="common">Black-legged tick</name>
    <name type="synonym">Deer tick</name>
    <dbReference type="NCBI Taxonomy" id="6945"/>
    <lineage>
        <taxon>Eukaryota</taxon>
        <taxon>Metazoa</taxon>
        <taxon>Ecdysozoa</taxon>
        <taxon>Arthropoda</taxon>
        <taxon>Chelicerata</taxon>
        <taxon>Arachnida</taxon>
        <taxon>Acari</taxon>
        <taxon>Parasitiformes</taxon>
        <taxon>Ixodida</taxon>
        <taxon>Ixodoidea</taxon>
        <taxon>Ixodidae</taxon>
        <taxon>Ixodinae</taxon>
        <taxon>Ixodes</taxon>
    </lineage>
</organism>
<dbReference type="AlphaFoldDB" id="A0A4D5RV76"/>
<accession>A0A4D5RV76</accession>
<reference evidence="1" key="1">
    <citation type="submission" date="2019-04" db="EMBL/GenBank/DDBJ databases">
        <title>An insight into the mialome of Ixodes scapularis.</title>
        <authorList>
            <person name="Ribeiro J.M."/>
            <person name="Mather T.N."/>
            <person name="Karim S."/>
        </authorList>
    </citation>
    <scope>NUCLEOTIDE SEQUENCE</scope>
</reference>
<proteinExistence type="predicted"/>
<evidence type="ECO:0000313" key="1">
    <source>
        <dbReference type="EMBL" id="MOY41230.1"/>
    </source>
</evidence>
<protein>
    <submittedName>
        <fullName evidence="1">Putative secreted protein</fullName>
    </submittedName>
</protein>